<comment type="subunit">
    <text evidence="7">Homodimer.</text>
</comment>
<feature type="binding site" evidence="7">
    <location>
        <position position="316"/>
    </location>
    <ligand>
        <name>substrate</name>
    </ligand>
</feature>
<keyword evidence="7" id="KW-0963">Cytoplasm</keyword>
<keyword evidence="6 7" id="KW-0627">Porphyrin biosynthesis</keyword>
<evidence type="ECO:0000259" key="10">
    <source>
        <dbReference type="PROSITE" id="PS00906"/>
    </source>
</evidence>
<dbReference type="Proteomes" id="UP000830167">
    <property type="component" value="Chromosome"/>
</dbReference>
<comment type="similarity">
    <text evidence="2 7 9">Belongs to the uroporphyrinogen decarboxylase family.</text>
</comment>
<dbReference type="InterPro" id="IPR006361">
    <property type="entry name" value="Uroporphyrinogen_deCO2ase_HemE"/>
</dbReference>
<dbReference type="RefSeq" id="WP_347438418.1">
    <property type="nucleotide sequence ID" value="NZ_CP089291.1"/>
</dbReference>
<dbReference type="NCBIfam" id="TIGR01464">
    <property type="entry name" value="hemE"/>
    <property type="match status" value="1"/>
</dbReference>
<evidence type="ECO:0000313" key="13">
    <source>
        <dbReference type="Proteomes" id="UP000830167"/>
    </source>
</evidence>
<evidence type="ECO:0000259" key="11">
    <source>
        <dbReference type="PROSITE" id="PS00907"/>
    </source>
</evidence>
<evidence type="ECO:0000256" key="5">
    <source>
        <dbReference type="ARBA" id="ARBA00023239"/>
    </source>
</evidence>
<dbReference type="PROSITE" id="PS00906">
    <property type="entry name" value="UROD_1"/>
    <property type="match status" value="1"/>
</dbReference>
<proteinExistence type="inferred from homology"/>
<dbReference type="PROSITE" id="PS00907">
    <property type="entry name" value="UROD_2"/>
    <property type="match status" value="1"/>
</dbReference>
<dbReference type="GO" id="GO:0004853">
    <property type="term" value="F:uroporphyrinogen decarboxylase activity"/>
    <property type="evidence" value="ECO:0007669"/>
    <property type="project" value="UniProtKB-EC"/>
</dbReference>
<comment type="caution">
    <text evidence="7">Lacks conserved residue(s) required for the propagation of feature annotation.</text>
</comment>
<feature type="binding site" evidence="7">
    <location>
        <begin position="24"/>
        <end position="28"/>
    </location>
    <ligand>
        <name>substrate</name>
    </ligand>
</feature>
<keyword evidence="4 7" id="KW-0210">Decarboxylase</keyword>
<dbReference type="PANTHER" id="PTHR21091:SF169">
    <property type="entry name" value="UROPORPHYRINOGEN DECARBOXYLASE"/>
    <property type="match status" value="1"/>
</dbReference>
<evidence type="ECO:0000256" key="3">
    <source>
        <dbReference type="ARBA" id="ARBA00012288"/>
    </source>
</evidence>
<feature type="binding site" evidence="7">
    <location>
        <position position="147"/>
    </location>
    <ligand>
        <name>substrate</name>
    </ligand>
</feature>
<evidence type="ECO:0000313" key="12">
    <source>
        <dbReference type="EMBL" id="UOF91730.1"/>
    </source>
</evidence>
<comment type="pathway">
    <text evidence="1 7 8">Porphyrin-containing compound metabolism; protoporphyrin-IX biosynthesis; coproporphyrinogen-III from 5-aminolevulinate: step 4/4.</text>
</comment>
<comment type="catalytic activity">
    <reaction evidence="7 8">
        <text>uroporphyrinogen III + 4 H(+) = coproporphyrinogen III + 4 CO2</text>
        <dbReference type="Rhea" id="RHEA:19865"/>
        <dbReference type="ChEBI" id="CHEBI:15378"/>
        <dbReference type="ChEBI" id="CHEBI:16526"/>
        <dbReference type="ChEBI" id="CHEBI:57308"/>
        <dbReference type="ChEBI" id="CHEBI:57309"/>
        <dbReference type="EC" id="4.1.1.37"/>
    </reaction>
</comment>
<keyword evidence="13" id="KW-1185">Reference proteome</keyword>
<evidence type="ECO:0000256" key="1">
    <source>
        <dbReference type="ARBA" id="ARBA00004804"/>
    </source>
</evidence>
<feature type="domain" description="Uroporphyrinogen decarboxylase (URO-D)" evidence="10">
    <location>
        <begin position="19"/>
        <end position="28"/>
    </location>
</feature>
<reference evidence="12" key="1">
    <citation type="submission" date="2021-12" db="EMBL/GenBank/DDBJ databases">
        <title>Alicyclobacillaceae gen. nov., sp. nov., isolated from chalcocite enrichment system.</title>
        <authorList>
            <person name="Jiang Z."/>
        </authorList>
    </citation>
    <scope>NUCLEOTIDE SEQUENCE</scope>
    <source>
        <strain evidence="12">MYW30-H2</strain>
    </source>
</reference>
<evidence type="ECO:0000256" key="4">
    <source>
        <dbReference type="ARBA" id="ARBA00022793"/>
    </source>
</evidence>
<sequence>MKNDRFLRACRREPVDVTPVWFMRQAGRSQAEYREIRKQYTLIEITHNPELCAEVTILPVKQYDVDAAILFSDIMVPIAPIGLPFDIRAGGPVIETPIRSKADVDKLHDFDMEQDLPYVIQTIQILSKELHVPLIGFSGAPFTLASYMIEGGPSRNHLKTKTMMYEHPDIWFALMDRLEKTIITYLEGQVNAGADALQIFDSWVGALSPFDYETYVLPTMKRIIQGISHLAVPNIHFGVGTGELLPLMKQAGSDVLGVDWRVPLADARKRAGHDVALQGNLDPATLLGPWQEIERRTRVIIDQGIQQPGFIFNLGHGVYPETNGEILRKLAHFVHEYSSNKVRQ</sequence>
<feature type="binding site" evidence="7">
    <location>
        <position position="73"/>
    </location>
    <ligand>
        <name>substrate</name>
    </ligand>
</feature>
<comment type="subcellular location">
    <subcellularLocation>
        <location evidence="7">Cytoplasm</location>
    </subcellularLocation>
</comment>
<dbReference type="HAMAP" id="MF_00218">
    <property type="entry name" value="URO_D"/>
    <property type="match status" value="1"/>
</dbReference>
<dbReference type="Pfam" id="PF01208">
    <property type="entry name" value="URO-D"/>
    <property type="match status" value="1"/>
</dbReference>
<comment type="function">
    <text evidence="7">Catalyzes the decarboxylation of four acetate groups of uroporphyrinogen-III to yield coproporphyrinogen-III.</text>
</comment>
<dbReference type="EC" id="4.1.1.37" evidence="3 7"/>
<feature type="domain" description="Uroporphyrinogen decarboxylase (URO-D)" evidence="11">
    <location>
        <begin position="135"/>
        <end position="151"/>
    </location>
</feature>
<dbReference type="InterPro" id="IPR000257">
    <property type="entry name" value="Uroporphyrinogen_deCOase"/>
</dbReference>
<dbReference type="Gene3D" id="3.20.20.210">
    <property type="match status" value="1"/>
</dbReference>
<organism evidence="12 13">
    <name type="scientific">Fodinisporobacter ferrooxydans</name>
    <dbReference type="NCBI Taxonomy" id="2901836"/>
    <lineage>
        <taxon>Bacteria</taxon>
        <taxon>Bacillati</taxon>
        <taxon>Bacillota</taxon>
        <taxon>Bacilli</taxon>
        <taxon>Bacillales</taxon>
        <taxon>Alicyclobacillaceae</taxon>
        <taxon>Fodinisporobacter</taxon>
    </lineage>
</organism>
<name>A0ABY4CMN7_9BACL</name>
<protein>
    <recommendedName>
        <fullName evidence="3 7">Uroporphyrinogen decarboxylase</fullName>
        <shortName evidence="7">UPD</shortName>
        <shortName evidence="7">URO-D</shortName>
        <ecNumber evidence="3 7">4.1.1.37</ecNumber>
    </recommendedName>
</protein>
<accession>A0ABY4CMN7</accession>
<evidence type="ECO:0000256" key="8">
    <source>
        <dbReference type="RuleBase" id="RU000554"/>
    </source>
</evidence>
<dbReference type="PANTHER" id="PTHR21091">
    <property type="entry name" value="METHYLTETRAHYDROFOLATE:HOMOCYSTEINE METHYLTRANSFERASE RELATED"/>
    <property type="match status" value="1"/>
</dbReference>
<evidence type="ECO:0000256" key="6">
    <source>
        <dbReference type="ARBA" id="ARBA00023244"/>
    </source>
</evidence>
<dbReference type="SUPFAM" id="SSF51726">
    <property type="entry name" value="UROD/MetE-like"/>
    <property type="match status" value="1"/>
</dbReference>
<gene>
    <name evidence="7 12" type="primary">hemE</name>
    <name evidence="12" type="ORF">LSG31_05635</name>
</gene>
<feature type="site" description="Transition state stabilizer" evidence="7">
    <location>
        <position position="73"/>
    </location>
</feature>
<dbReference type="CDD" id="cd00717">
    <property type="entry name" value="URO-D"/>
    <property type="match status" value="1"/>
</dbReference>
<evidence type="ECO:0000256" key="7">
    <source>
        <dbReference type="HAMAP-Rule" id="MF_00218"/>
    </source>
</evidence>
<keyword evidence="5 7" id="KW-0456">Lyase</keyword>
<dbReference type="InterPro" id="IPR038071">
    <property type="entry name" value="UROD/MetE-like_sf"/>
</dbReference>
<evidence type="ECO:0000256" key="9">
    <source>
        <dbReference type="RuleBase" id="RU004169"/>
    </source>
</evidence>
<dbReference type="EMBL" id="CP089291">
    <property type="protein sequence ID" value="UOF91730.1"/>
    <property type="molecule type" value="Genomic_DNA"/>
</dbReference>
<feature type="binding site" evidence="7">
    <location>
        <position position="202"/>
    </location>
    <ligand>
        <name>substrate</name>
    </ligand>
</feature>
<evidence type="ECO:0000256" key="2">
    <source>
        <dbReference type="ARBA" id="ARBA00009935"/>
    </source>
</evidence>